<name>A0AAJ4JX12_LACLL</name>
<protein>
    <submittedName>
        <fullName evidence="4">NUMOD4 domain-containing protein</fullName>
    </submittedName>
</protein>
<dbReference type="RefSeq" id="WP_023349329.1">
    <property type="nucleotide sequence ID" value="NZ_CP031926.2"/>
</dbReference>
<gene>
    <name evidence="4" type="ORF">LL223_1099</name>
</gene>
<feature type="domain" description="NUMOD4" evidence="1">
    <location>
        <begin position="9"/>
        <end position="46"/>
    </location>
</feature>
<dbReference type="Gene3D" id="3.90.75.20">
    <property type="match status" value="1"/>
</dbReference>
<evidence type="ECO:0000259" key="2">
    <source>
        <dbReference type="Pfam" id="PF13392"/>
    </source>
</evidence>
<reference evidence="4" key="2">
    <citation type="submission" date="2023-04" db="EMBL/GenBank/DDBJ databases">
        <authorList>
            <person name="McDonnell B."/>
        </authorList>
    </citation>
    <scope>NUCLEOTIDE SEQUENCE</scope>
    <source>
        <strain evidence="4">223</strain>
    </source>
</reference>
<dbReference type="InterPro" id="IPR003615">
    <property type="entry name" value="HNH_nuc"/>
</dbReference>
<dbReference type="Pfam" id="PF22083">
    <property type="entry name" value="I-HmuI_NUMOD-like"/>
    <property type="match status" value="1"/>
</dbReference>
<evidence type="ECO:0000259" key="1">
    <source>
        <dbReference type="Pfam" id="PF07463"/>
    </source>
</evidence>
<dbReference type="InterPro" id="IPR010902">
    <property type="entry name" value="NUMOD4"/>
</dbReference>
<dbReference type="SUPFAM" id="SSF54060">
    <property type="entry name" value="His-Me finger endonucleases"/>
    <property type="match status" value="1"/>
</dbReference>
<organism evidence="4 5">
    <name type="scientific">Lactococcus lactis subsp. lactis</name>
    <name type="common">Streptococcus lactis</name>
    <dbReference type="NCBI Taxonomy" id="1360"/>
    <lineage>
        <taxon>Bacteria</taxon>
        <taxon>Bacillati</taxon>
        <taxon>Bacillota</taxon>
        <taxon>Bacilli</taxon>
        <taxon>Lactobacillales</taxon>
        <taxon>Streptococcaceae</taxon>
        <taxon>Lactococcus</taxon>
    </lineage>
</organism>
<feature type="domain" description="DNA endonuclease I-HmuI-like NUMOD-like" evidence="3">
    <location>
        <begin position="124"/>
        <end position="161"/>
    </location>
</feature>
<dbReference type="InterPro" id="IPR054307">
    <property type="entry name" value="I-HmuI_NUMOD-like"/>
</dbReference>
<feature type="domain" description="HNH nuclease" evidence="2">
    <location>
        <begin position="57"/>
        <end position="100"/>
    </location>
</feature>
<dbReference type="Pfam" id="PF13392">
    <property type="entry name" value="HNH_3"/>
    <property type="match status" value="1"/>
</dbReference>
<dbReference type="GO" id="GO:0016788">
    <property type="term" value="F:hydrolase activity, acting on ester bonds"/>
    <property type="evidence" value="ECO:0007669"/>
    <property type="project" value="InterPro"/>
</dbReference>
<dbReference type="InterPro" id="IPR044925">
    <property type="entry name" value="His-Me_finger_sf"/>
</dbReference>
<evidence type="ECO:0000313" key="5">
    <source>
        <dbReference type="Proteomes" id="UP000663169"/>
    </source>
</evidence>
<evidence type="ECO:0000259" key="3">
    <source>
        <dbReference type="Pfam" id="PF22083"/>
    </source>
</evidence>
<dbReference type="SUPFAM" id="SSF64496">
    <property type="entry name" value="DNA-binding domain of intron-encoded endonucleases"/>
    <property type="match status" value="1"/>
</dbReference>
<dbReference type="Pfam" id="PF07463">
    <property type="entry name" value="NUMOD4"/>
    <property type="match status" value="1"/>
</dbReference>
<evidence type="ECO:0000313" key="4">
    <source>
        <dbReference type="EMBL" id="QRZ34755.1"/>
    </source>
</evidence>
<dbReference type="EMBL" id="CP031926">
    <property type="protein sequence ID" value="QRZ34755.1"/>
    <property type="molecule type" value="Genomic_DNA"/>
</dbReference>
<dbReference type="Proteomes" id="UP000663169">
    <property type="component" value="Chromosome"/>
</dbReference>
<dbReference type="Gene3D" id="1.10.10.10">
    <property type="entry name" value="Winged helix-like DNA-binding domain superfamily/Winged helix DNA-binding domain"/>
    <property type="match status" value="1"/>
</dbReference>
<dbReference type="InterPro" id="IPR036388">
    <property type="entry name" value="WH-like_DNA-bd_sf"/>
</dbReference>
<reference evidence="4" key="1">
    <citation type="journal article" date="2020" name="Mol. Microbiol.">
        <title>The CWPS Rubik's cube: Linking diversity of cell wall polysaccharide structures with the encoded biosynthetic machinery of selected Lactococcus lactis strains.</title>
        <authorList>
            <person name="Mahony J."/>
            <person name="Frantzen C."/>
            <person name="Vinogradov E."/>
            <person name="Sadovskaya I."/>
            <person name="Theodorou I."/>
            <person name="Kelleher P."/>
            <person name="Chapot-Chartier M.P."/>
            <person name="Cambillau C."/>
            <person name="Holo H."/>
            <person name="van Sinderen D."/>
        </authorList>
    </citation>
    <scope>NUCLEOTIDE SEQUENCE</scope>
    <source>
        <strain evidence="4">223</strain>
    </source>
</reference>
<proteinExistence type="predicted"/>
<dbReference type="AlphaFoldDB" id="A0AAJ4JX12"/>
<sequence length="165" mass="18916">MKEMWLKLDNNYSVSNLGRVKSFLKNSGGNILKQSTDNYGYKRVGIKGQDGKWKIVQVHRLVAKLFCDGQFEGAVVNHLDEDKSNNNFLNLKWCTLKENNNYGTAIERMRNKKSQPIYSLNPINGEVTFYKSMTEAEKQGYHSGHISACCKGKQRTHKGLSWHKI</sequence>
<accession>A0AAJ4JX12</accession>